<evidence type="ECO:0000313" key="2">
    <source>
        <dbReference type="Proteomes" id="UP000663874"/>
    </source>
</evidence>
<sequence length="49" mass="5717">MEKLANLTQNDINNGVLNRMLVNVGIPDVQEYVKNFHQETEELLVKEFE</sequence>
<protein>
    <submittedName>
        <fullName evidence="1">Uncharacterized protein</fullName>
    </submittedName>
</protein>
<evidence type="ECO:0000313" key="1">
    <source>
        <dbReference type="EMBL" id="CAF3887588.1"/>
    </source>
</evidence>
<name>A0A819GZI0_9BILA</name>
<feature type="non-terminal residue" evidence="1">
    <location>
        <position position="49"/>
    </location>
</feature>
<accession>A0A819GZI0</accession>
<dbReference type="Proteomes" id="UP000663874">
    <property type="component" value="Unassembled WGS sequence"/>
</dbReference>
<reference evidence="1" key="1">
    <citation type="submission" date="2021-02" db="EMBL/GenBank/DDBJ databases">
        <authorList>
            <person name="Nowell W R."/>
        </authorList>
    </citation>
    <scope>NUCLEOTIDE SEQUENCE</scope>
</reference>
<comment type="caution">
    <text evidence="1">The sequence shown here is derived from an EMBL/GenBank/DDBJ whole genome shotgun (WGS) entry which is preliminary data.</text>
</comment>
<dbReference type="EMBL" id="CAJOBE010003555">
    <property type="protein sequence ID" value="CAF3887588.1"/>
    <property type="molecule type" value="Genomic_DNA"/>
</dbReference>
<proteinExistence type="predicted"/>
<organism evidence="1 2">
    <name type="scientific">Rotaria sordida</name>
    <dbReference type="NCBI Taxonomy" id="392033"/>
    <lineage>
        <taxon>Eukaryota</taxon>
        <taxon>Metazoa</taxon>
        <taxon>Spiralia</taxon>
        <taxon>Gnathifera</taxon>
        <taxon>Rotifera</taxon>
        <taxon>Eurotatoria</taxon>
        <taxon>Bdelloidea</taxon>
        <taxon>Philodinida</taxon>
        <taxon>Philodinidae</taxon>
        <taxon>Rotaria</taxon>
    </lineage>
</organism>
<gene>
    <name evidence="1" type="ORF">FNK824_LOCUS19881</name>
</gene>
<dbReference type="AlphaFoldDB" id="A0A819GZI0"/>